<protein>
    <submittedName>
        <fullName evidence="1">Uncharacterized protein</fullName>
    </submittedName>
</protein>
<keyword evidence="2" id="KW-1185">Reference proteome</keyword>
<dbReference type="AlphaFoldDB" id="A0A8S0UER5"/>
<dbReference type="EMBL" id="CACTIH010007591">
    <property type="protein sequence ID" value="CAA3016094.1"/>
    <property type="molecule type" value="Genomic_DNA"/>
</dbReference>
<organism evidence="1 2">
    <name type="scientific">Olea europaea subsp. europaea</name>
    <dbReference type="NCBI Taxonomy" id="158383"/>
    <lineage>
        <taxon>Eukaryota</taxon>
        <taxon>Viridiplantae</taxon>
        <taxon>Streptophyta</taxon>
        <taxon>Embryophyta</taxon>
        <taxon>Tracheophyta</taxon>
        <taxon>Spermatophyta</taxon>
        <taxon>Magnoliopsida</taxon>
        <taxon>eudicotyledons</taxon>
        <taxon>Gunneridae</taxon>
        <taxon>Pentapetalae</taxon>
        <taxon>asterids</taxon>
        <taxon>lamiids</taxon>
        <taxon>Lamiales</taxon>
        <taxon>Oleaceae</taxon>
        <taxon>Oleeae</taxon>
        <taxon>Olea</taxon>
    </lineage>
</organism>
<evidence type="ECO:0000313" key="1">
    <source>
        <dbReference type="EMBL" id="CAA3016094.1"/>
    </source>
</evidence>
<dbReference type="Proteomes" id="UP000594638">
    <property type="component" value="Unassembled WGS sequence"/>
</dbReference>
<name>A0A8S0UER5_OLEEU</name>
<comment type="caution">
    <text evidence="1">The sequence shown here is derived from an EMBL/GenBank/DDBJ whole genome shotgun (WGS) entry which is preliminary data.</text>
</comment>
<accession>A0A8S0UER5</accession>
<gene>
    <name evidence="1" type="ORF">OLEA9_A068969</name>
</gene>
<dbReference type="Gramene" id="OE9A068969T1">
    <property type="protein sequence ID" value="OE9A068969C1"/>
    <property type="gene ID" value="OE9A068969"/>
</dbReference>
<reference evidence="1 2" key="1">
    <citation type="submission" date="2019-12" db="EMBL/GenBank/DDBJ databases">
        <authorList>
            <person name="Alioto T."/>
            <person name="Alioto T."/>
            <person name="Gomez Garrido J."/>
        </authorList>
    </citation>
    <scope>NUCLEOTIDE SEQUENCE [LARGE SCALE GENOMIC DNA]</scope>
</reference>
<evidence type="ECO:0000313" key="2">
    <source>
        <dbReference type="Proteomes" id="UP000594638"/>
    </source>
</evidence>
<proteinExistence type="predicted"/>
<sequence length="137" mass="15139">MSIEISPKEASWLQTGQDVVGCEGNNPGHEEIVNNAVPMQPFPPIPIKTRVEISPNGEETQLQRGPVAVGREDINPGLGIMEEKWMNGQSLWKWEKLTPLIPVNQFLSARAMKALDGMFSKIGIKLGWTTLYDPNSA</sequence>